<dbReference type="EnsemblMetazoa" id="ASIC017735-RA">
    <property type="protein sequence ID" value="ASIC017735-PA"/>
    <property type="gene ID" value="ASIC017735"/>
</dbReference>
<dbReference type="STRING" id="74873.A0A084WH36"/>
<comment type="similarity">
    <text evidence="3">Belongs to the peptidase S1 family. CLIP subfamily.</text>
</comment>
<reference evidence="7" key="2">
    <citation type="submission" date="2020-05" db="UniProtKB">
        <authorList>
            <consortium name="EnsemblMetazoa"/>
        </authorList>
    </citation>
    <scope>IDENTIFICATION</scope>
</reference>
<name>A0A084WH36_ANOSI</name>
<dbReference type="OrthoDB" id="10066840at2759"/>
<feature type="repeat" description="LDL-receptor class B" evidence="4">
    <location>
        <begin position="230"/>
        <end position="272"/>
    </location>
</feature>
<dbReference type="SMART" id="SM00135">
    <property type="entry name" value="LY"/>
    <property type="match status" value="4"/>
</dbReference>
<organism evidence="6">
    <name type="scientific">Anopheles sinensis</name>
    <name type="common">Mosquito</name>
    <dbReference type="NCBI Taxonomy" id="74873"/>
    <lineage>
        <taxon>Eukaryota</taxon>
        <taxon>Metazoa</taxon>
        <taxon>Ecdysozoa</taxon>
        <taxon>Arthropoda</taxon>
        <taxon>Hexapoda</taxon>
        <taxon>Insecta</taxon>
        <taxon>Pterygota</taxon>
        <taxon>Neoptera</taxon>
        <taxon>Endopterygota</taxon>
        <taxon>Diptera</taxon>
        <taxon>Nematocera</taxon>
        <taxon>Culicoidea</taxon>
        <taxon>Culicidae</taxon>
        <taxon>Anophelinae</taxon>
        <taxon>Anopheles</taxon>
    </lineage>
</organism>
<gene>
    <name evidence="6" type="ORF">ZHAS_00017735</name>
</gene>
<dbReference type="GO" id="GO:0017147">
    <property type="term" value="F:Wnt-protein binding"/>
    <property type="evidence" value="ECO:0007669"/>
    <property type="project" value="TreeGrafter"/>
</dbReference>
<proteinExistence type="inferred from homology"/>
<dbReference type="VEuPathDB" id="VectorBase:ASIS002858"/>
<dbReference type="SUPFAM" id="SSF63825">
    <property type="entry name" value="YWTD domain"/>
    <property type="match status" value="1"/>
</dbReference>
<keyword evidence="2" id="KW-0677">Repeat</keyword>
<reference evidence="6 8" key="1">
    <citation type="journal article" date="2014" name="BMC Genomics">
        <title>Genome sequence of Anopheles sinensis provides insight into genetics basis of mosquito competence for malaria parasites.</title>
        <authorList>
            <person name="Zhou D."/>
            <person name="Zhang D."/>
            <person name="Ding G."/>
            <person name="Shi L."/>
            <person name="Hou Q."/>
            <person name="Ye Y."/>
            <person name="Xu Y."/>
            <person name="Zhou H."/>
            <person name="Xiong C."/>
            <person name="Li S."/>
            <person name="Yu J."/>
            <person name="Hong S."/>
            <person name="Yu X."/>
            <person name="Zou P."/>
            <person name="Chen C."/>
            <person name="Chang X."/>
            <person name="Wang W."/>
            <person name="Lv Y."/>
            <person name="Sun Y."/>
            <person name="Ma L."/>
            <person name="Shen B."/>
            <person name="Zhu C."/>
        </authorList>
    </citation>
    <scope>NUCLEOTIDE SEQUENCE [LARGE SCALE GENOMIC DNA]</scope>
</reference>
<dbReference type="InterPro" id="IPR009003">
    <property type="entry name" value="Peptidase_S1_PA"/>
</dbReference>
<evidence type="ECO:0000256" key="4">
    <source>
        <dbReference type="PROSITE-ProRule" id="PRU00461"/>
    </source>
</evidence>
<dbReference type="VEuPathDB" id="VectorBase:ASIC017735"/>
<dbReference type="Pfam" id="PF00089">
    <property type="entry name" value="Trypsin"/>
    <property type="match status" value="1"/>
</dbReference>
<dbReference type="InterPro" id="IPR001254">
    <property type="entry name" value="Trypsin_dom"/>
</dbReference>
<dbReference type="PROSITE" id="PS51120">
    <property type="entry name" value="LDLRB"/>
    <property type="match status" value="2"/>
</dbReference>
<dbReference type="SUPFAM" id="SSF50494">
    <property type="entry name" value="Trypsin-like serine proteases"/>
    <property type="match status" value="1"/>
</dbReference>
<dbReference type="PANTHER" id="PTHR46513">
    <property type="entry name" value="VITELLOGENIN RECEPTOR-LIKE PROTEIN-RELATED-RELATED"/>
    <property type="match status" value="1"/>
</dbReference>
<dbReference type="InterPro" id="IPR000033">
    <property type="entry name" value="LDLR_classB_rpt"/>
</dbReference>
<dbReference type="PROSITE" id="PS50240">
    <property type="entry name" value="TRYPSIN_DOM"/>
    <property type="match status" value="1"/>
</dbReference>
<evidence type="ECO:0000313" key="8">
    <source>
        <dbReference type="Proteomes" id="UP000030765"/>
    </source>
</evidence>
<evidence type="ECO:0000313" key="6">
    <source>
        <dbReference type="EMBL" id="KFB49530.1"/>
    </source>
</evidence>
<dbReference type="GO" id="GO:0042813">
    <property type="term" value="F:Wnt receptor activity"/>
    <property type="evidence" value="ECO:0007669"/>
    <property type="project" value="TreeGrafter"/>
</dbReference>
<keyword evidence="8" id="KW-1185">Reference proteome</keyword>
<dbReference type="Gene3D" id="2.40.10.10">
    <property type="entry name" value="Trypsin-like serine proteases"/>
    <property type="match status" value="1"/>
</dbReference>
<evidence type="ECO:0000313" key="7">
    <source>
        <dbReference type="EnsemblMetazoa" id="ASIC017735-PA"/>
    </source>
</evidence>
<evidence type="ECO:0000256" key="2">
    <source>
        <dbReference type="ARBA" id="ARBA00022737"/>
    </source>
</evidence>
<accession>A0A084WH36</accession>
<dbReference type="GO" id="GO:0004252">
    <property type="term" value="F:serine-type endopeptidase activity"/>
    <property type="evidence" value="ECO:0007669"/>
    <property type="project" value="InterPro"/>
</dbReference>
<protein>
    <submittedName>
        <fullName evidence="7">Peptidase S1 domain-containing protein</fullName>
    </submittedName>
</protein>
<dbReference type="InterPro" id="IPR011042">
    <property type="entry name" value="6-blade_b-propeller_TolB-like"/>
</dbReference>
<dbReference type="EMBL" id="ATLV01023783">
    <property type="status" value="NOT_ANNOTATED_CDS"/>
    <property type="molecule type" value="Genomic_DNA"/>
</dbReference>
<evidence type="ECO:0000256" key="1">
    <source>
        <dbReference type="ARBA" id="ARBA00022536"/>
    </source>
</evidence>
<keyword evidence="1" id="KW-0245">EGF-like domain</keyword>
<dbReference type="InterPro" id="IPR043504">
    <property type="entry name" value="Peptidase_S1_PA_chymotrypsin"/>
</dbReference>
<sequence>MNGTVVGFGKTENGHVSETLREVILTVVDNQTCLENDRQTYEALLTAKMYCAGGTRGVQACDGDNGDGMFFKIDEAWYVRGIRSFIAKQSSGMCDGSKYTVFTDVSKYREWITRFTSTRAWLTNLQRCEDGPIGKETVCNIANHFDHGFMLVGRGEGVTRVPLNGAPSSQVITARGLTALDRDCAEGRIYWSDIDENQILSAKYDGSDRKPLITKTLIVPFGLAVDWISRRLYWTDLQQRTVEVASLENPAIRTVLISNLENPESIAVDPVHSKLFWLHRKRDRTRWIEWSNLDGTERQLFIGDRSQLKLPISFQLSMAGGELYIIDEFDKLICIDTYTKRVRTIASGLTQPYGLAVTENQIYWTAAFTNQLESINEDGVRENPIQFSNSSANVFEIASVTSKCPVFYSPCAINNGGCPENTICLSNPRAPAVRIRSSFHQSNTERIIGINLSHLNRFAFQRIQSGGFLLKLAREQASPVALDG</sequence>
<evidence type="ECO:0000256" key="3">
    <source>
        <dbReference type="ARBA" id="ARBA00024195"/>
    </source>
</evidence>
<evidence type="ECO:0000259" key="5">
    <source>
        <dbReference type="PROSITE" id="PS50240"/>
    </source>
</evidence>
<dbReference type="Proteomes" id="UP000030765">
    <property type="component" value="Unassembled WGS sequence"/>
</dbReference>
<dbReference type="Pfam" id="PF00058">
    <property type="entry name" value="Ldl_recept_b"/>
    <property type="match status" value="2"/>
</dbReference>
<dbReference type="GO" id="GO:0060070">
    <property type="term" value="P:canonical Wnt signaling pathway"/>
    <property type="evidence" value="ECO:0007669"/>
    <property type="project" value="TreeGrafter"/>
</dbReference>
<dbReference type="GO" id="GO:0005886">
    <property type="term" value="C:plasma membrane"/>
    <property type="evidence" value="ECO:0007669"/>
    <property type="project" value="TreeGrafter"/>
</dbReference>
<dbReference type="GO" id="GO:0006508">
    <property type="term" value="P:proteolysis"/>
    <property type="evidence" value="ECO:0007669"/>
    <property type="project" value="InterPro"/>
</dbReference>
<dbReference type="Gene3D" id="2.120.10.30">
    <property type="entry name" value="TolB, C-terminal domain"/>
    <property type="match status" value="1"/>
</dbReference>
<dbReference type="InterPro" id="IPR050778">
    <property type="entry name" value="Cueball_EGF_LRP_Nidogen"/>
</dbReference>
<feature type="repeat" description="LDL-receptor class B" evidence="4">
    <location>
        <begin position="187"/>
        <end position="229"/>
    </location>
</feature>
<feature type="domain" description="Peptidase S1" evidence="5">
    <location>
        <begin position="1"/>
        <end position="117"/>
    </location>
</feature>
<dbReference type="PANTHER" id="PTHR46513:SF13">
    <property type="entry name" value="EGF-LIKE DOMAIN-CONTAINING PROTEIN"/>
    <property type="match status" value="1"/>
</dbReference>
<dbReference type="AlphaFoldDB" id="A0A084WH36"/>
<dbReference type="EMBL" id="KE525346">
    <property type="protein sequence ID" value="KFB49530.1"/>
    <property type="molecule type" value="Genomic_DNA"/>
</dbReference>